<dbReference type="GeneID" id="85440468"/>
<dbReference type="AlphaFoldDB" id="A0AAD8PIH8"/>
<keyword evidence="3 6" id="KW-1133">Transmembrane helix</keyword>
<protein>
    <recommendedName>
        <fullName evidence="7">Rhodopsin domain-containing protein</fullName>
    </recommendedName>
</protein>
<dbReference type="InterPro" id="IPR049326">
    <property type="entry name" value="Rhodopsin_dom_fungi"/>
</dbReference>
<gene>
    <name evidence="8" type="ORF">LY79DRAFT_531035</name>
</gene>
<feature type="domain" description="Rhodopsin" evidence="7">
    <location>
        <begin position="3"/>
        <end position="131"/>
    </location>
</feature>
<dbReference type="GO" id="GO:0016020">
    <property type="term" value="C:membrane"/>
    <property type="evidence" value="ECO:0007669"/>
    <property type="project" value="UniProtKB-SubCell"/>
</dbReference>
<dbReference type="RefSeq" id="XP_060406774.1">
    <property type="nucleotide sequence ID" value="XM_060556228.1"/>
</dbReference>
<comment type="caution">
    <text evidence="8">The sequence shown here is derived from an EMBL/GenBank/DDBJ whole genome shotgun (WGS) entry which is preliminary data.</text>
</comment>
<feature type="non-terminal residue" evidence="8">
    <location>
        <position position="1"/>
    </location>
</feature>
<evidence type="ECO:0000256" key="4">
    <source>
        <dbReference type="ARBA" id="ARBA00023136"/>
    </source>
</evidence>
<accession>A0AAD8PIH8</accession>
<dbReference type="PANTHER" id="PTHR33048:SF143">
    <property type="entry name" value="EXTRACELLULAR MEMBRANE PROTEIN CFEM DOMAIN-CONTAINING PROTEIN-RELATED"/>
    <property type="match status" value="1"/>
</dbReference>
<feature type="transmembrane region" description="Helical" evidence="6">
    <location>
        <begin position="39"/>
        <end position="58"/>
    </location>
</feature>
<name>A0AAD8PIH8_9PEZI</name>
<reference evidence="8" key="1">
    <citation type="submission" date="2021-06" db="EMBL/GenBank/DDBJ databases">
        <title>Comparative genomics, transcriptomics and evolutionary studies reveal genomic signatures of adaptation to plant cell wall in hemibiotrophic fungi.</title>
        <authorList>
            <consortium name="DOE Joint Genome Institute"/>
            <person name="Baroncelli R."/>
            <person name="Diaz J.F."/>
            <person name="Benocci T."/>
            <person name="Peng M."/>
            <person name="Battaglia E."/>
            <person name="Haridas S."/>
            <person name="Andreopoulos W."/>
            <person name="Labutti K."/>
            <person name="Pangilinan J."/>
            <person name="Floch G.L."/>
            <person name="Makela M.R."/>
            <person name="Henrissat B."/>
            <person name="Grigoriev I.V."/>
            <person name="Crouch J.A."/>
            <person name="De Vries R.P."/>
            <person name="Sukno S.A."/>
            <person name="Thon M.R."/>
        </authorList>
    </citation>
    <scope>NUCLEOTIDE SEQUENCE</scope>
    <source>
        <strain evidence="8">CBS 125086</strain>
    </source>
</reference>
<evidence type="ECO:0000256" key="1">
    <source>
        <dbReference type="ARBA" id="ARBA00004141"/>
    </source>
</evidence>
<evidence type="ECO:0000259" key="7">
    <source>
        <dbReference type="Pfam" id="PF20684"/>
    </source>
</evidence>
<comment type="subcellular location">
    <subcellularLocation>
        <location evidence="1">Membrane</location>
        <topology evidence="1">Multi-pass membrane protein</topology>
    </subcellularLocation>
</comment>
<dbReference type="InterPro" id="IPR052337">
    <property type="entry name" value="SAT4-like"/>
</dbReference>
<feature type="transmembrane region" description="Helical" evidence="6">
    <location>
        <begin position="6"/>
        <end position="27"/>
    </location>
</feature>
<evidence type="ECO:0000256" key="3">
    <source>
        <dbReference type="ARBA" id="ARBA00022989"/>
    </source>
</evidence>
<proteinExistence type="inferred from homology"/>
<keyword evidence="4 6" id="KW-0472">Membrane</keyword>
<evidence type="ECO:0000256" key="6">
    <source>
        <dbReference type="SAM" id="Phobius"/>
    </source>
</evidence>
<keyword evidence="9" id="KW-1185">Reference proteome</keyword>
<evidence type="ECO:0000256" key="2">
    <source>
        <dbReference type="ARBA" id="ARBA00022692"/>
    </source>
</evidence>
<keyword evidence="2 6" id="KW-0812">Transmembrane</keyword>
<evidence type="ECO:0000313" key="8">
    <source>
        <dbReference type="EMBL" id="KAK1561637.1"/>
    </source>
</evidence>
<comment type="similarity">
    <text evidence="5">Belongs to the SAT4 family.</text>
</comment>
<sequence>LQVFFTFEVSYIISISALKASTLFFYLRVFRLVNQTFTTALWFTQALNIIVYVAFAVTKLNRCKPFSYSWDGWDGRHSGRFINLRPLLIMHAALNLAMNLWMLALPMIQVLWLNLRKRQKLEVLFMFGLGVL</sequence>
<dbReference type="EMBL" id="JAHLJV010000259">
    <property type="protein sequence ID" value="KAK1561637.1"/>
    <property type="molecule type" value="Genomic_DNA"/>
</dbReference>
<dbReference type="PANTHER" id="PTHR33048">
    <property type="entry name" value="PTH11-LIKE INTEGRAL MEMBRANE PROTEIN (AFU_ORTHOLOGUE AFUA_5G11245)"/>
    <property type="match status" value="1"/>
</dbReference>
<evidence type="ECO:0000313" key="9">
    <source>
        <dbReference type="Proteomes" id="UP001230504"/>
    </source>
</evidence>
<dbReference type="Pfam" id="PF20684">
    <property type="entry name" value="Fung_rhodopsin"/>
    <property type="match status" value="1"/>
</dbReference>
<evidence type="ECO:0000256" key="5">
    <source>
        <dbReference type="ARBA" id="ARBA00038359"/>
    </source>
</evidence>
<dbReference type="Proteomes" id="UP001230504">
    <property type="component" value="Unassembled WGS sequence"/>
</dbReference>
<feature type="transmembrane region" description="Helical" evidence="6">
    <location>
        <begin position="88"/>
        <end position="113"/>
    </location>
</feature>
<organism evidence="8 9">
    <name type="scientific">Colletotrichum navitas</name>
    <dbReference type="NCBI Taxonomy" id="681940"/>
    <lineage>
        <taxon>Eukaryota</taxon>
        <taxon>Fungi</taxon>
        <taxon>Dikarya</taxon>
        <taxon>Ascomycota</taxon>
        <taxon>Pezizomycotina</taxon>
        <taxon>Sordariomycetes</taxon>
        <taxon>Hypocreomycetidae</taxon>
        <taxon>Glomerellales</taxon>
        <taxon>Glomerellaceae</taxon>
        <taxon>Colletotrichum</taxon>
        <taxon>Colletotrichum graminicola species complex</taxon>
    </lineage>
</organism>